<dbReference type="CDD" id="cd05246">
    <property type="entry name" value="dTDP_GD_SDR_e"/>
    <property type="match status" value="1"/>
</dbReference>
<dbReference type="PANTHER" id="PTHR43000">
    <property type="entry name" value="DTDP-D-GLUCOSE 4,6-DEHYDRATASE-RELATED"/>
    <property type="match status" value="1"/>
</dbReference>
<dbReference type="InterPro" id="IPR016040">
    <property type="entry name" value="NAD(P)-bd_dom"/>
</dbReference>
<evidence type="ECO:0000313" key="10">
    <source>
        <dbReference type="Proteomes" id="UP001596037"/>
    </source>
</evidence>
<dbReference type="Gene3D" id="3.40.50.720">
    <property type="entry name" value="NAD(P)-binding Rossmann-like Domain"/>
    <property type="match status" value="1"/>
</dbReference>
<keyword evidence="5" id="KW-0520">NAD</keyword>
<keyword evidence="6 7" id="KW-0456">Lyase</keyword>
<comment type="catalytic activity">
    <reaction evidence="1 7">
        <text>dTDP-alpha-D-glucose = dTDP-4-dehydro-6-deoxy-alpha-D-glucose + H2O</text>
        <dbReference type="Rhea" id="RHEA:17221"/>
        <dbReference type="ChEBI" id="CHEBI:15377"/>
        <dbReference type="ChEBI" id="CHEBI:57477"/>
        <dbReference type="ChEBI" id="CHEBI:57649"/>
        <dbReference type="EC" id="4.2.1.46"/>
    </reaction>
</comment>
<dbReference type="EC" id="4.2.1.46" evidence="4 7"/>
<accession>A0ABW0NN00</accession>
<sequence>MILVTGGCGFIGSAFILQWLQSTDEPVVNLDLLTYAGHPGNLSALDGDARYSFHRGDIGDSALTARLLAQHKPRAVLNFAAETHVDRSISGPLAFAETNVMGTLRLLDAVLAYWKALQPADAAALRFLHVSTDEVYGSLGPDDAGFTEEHRYEPNSPYSASKAASDHFVRAYRHTYGLPTLTTNCSNNYGPRQFPEKLIPLVIHNAVLGKPLPIYGDGLQVRDWLHVEDHCRAIRAVLERGRPGETYNVGGRSERSNLAVVRAICDTLDAVRPMPGGRRHSELVTHVKDRPGHDRRYAIDDSKIAGELGWQPTIGFEQGIRQTVEWYLAHQQWVESVTSGAYRQWVDTHYNAQGGSVARAEA</sequence>
<dbReference type="Gene3D" id="3.90.25.10">
    <property type="entry name" value="UDP-galactose 4-epimerase, domain 1"/>
    <property type="match status" value="1"/>
</dbReference>
<name>A0ABW0NN00_9BURK</name>
<evidence type="ECO:0000256" key="1">
    <source>
        <dbReference type="ARBA" id="ARBA00001539"/>
    </source>
</evidence>
<dbReference type="SUPFAM" id="SSF51735">
    <property type="entry name" value="NAD(P)-binding Rossmann-fold domains"/>
    <property type="match status" value="1"/>
</dbReference>
<dbReference type="Proteomes" id="UP001596037">
    <property type="component" value="Unassembled WGS sequence"/>
</dbReference>
<evidence type="ECO:0000256" key="2">
    <source>
        <dbReference type="ARBA" id="ARBA00001911"/>
    </source>
</evidence>
<dbReference type="GO" id="GO:0008460">
    <property type="term" value="F:dTDP-glucose 4,6-dehydratase activity"/>
    <property type="evidence" value="ECO:0007669"/>
    <property type="project" value="UniProtKB-EC"/>
</dbReference>
<organism evidence="9 10">
    <name type="scientific">Caenimonas terrae</name>
    <dbReference type="NCBI Taxonomy" id="696074"/>
    <lineage>
        <taxon>Bacteria</taxon>
        <taxon>Pseudomonadati</taxon>
        <taxon>Pseudomonadota</taxon>
        <taxon>Betaproteobacteria</taxon>
        <taxon>Burkholderiales</taxon>
        <taxon>Comamonadaceae</taxon>
        <taxon>Caenimonas</taxon>
    </lineage>
</organism>
<comment type="cofactor">
    <cofactor evidence="2 7">
        <name>NAD(+)</name>
        <dbReference type="ChEBI" id="CHEBI:57540"/>
    </cofactor>
</comment>
<evidence type="ECO:0000256" key="5">
    <source>
        <dbReference type="ARBA" id="ARBA00023027"/>
    </source>
</evidence>
<comment type="caution">
    <text evidence="9">The sequence shown here is derived from an EMBL/GenBank/DDBJ whole genome shotgun (WGS) entry which is preliminary data.</text>
</comment>
<gene>
    <name evidence="9" type="primary">rfbB</name>
    <name evidence="9" type="ORF">ACFPOE_23470</name>
</gene>
<reference evidence="10" key="1">
    <citation type="journal article" date="2019" name="Int. J. Syst. Evol. Microbiol.">
        <title>The Global Catalogue of Microorganisms (GCM) 10K type strain sequencing project: providing services to taxonomists for standard genome sequencing and annotation.</title>
        <authorList>
            <consortium name="The Broad Institute Genomics Platform"/>
            <consortium name="The Broad Institute Genome Sequencing Center for Infectious Disease"/>
            <person name="Wu L."/>
            <person name="Ma J."/>
        </authorList>
    </citation>
    <scope>NUCLEOTIDE SEQUENCE [LARGE SCALE GENOMIC DNA]</scope>
    <source>
        <strain evidence="10">CCUG 57401</strain>
    </source>
</reference>
<evidence type="ECO:0000256" key="3">
    <source>
        <dbReference type="ARBA" id="ARBA00008178"/>
    </source>
</evidence>
<evidence type="ECO:0000313" key="9">
    <source>
        <dbReference type="EMBL" id="MFC5500522.1"/>
    </source>
</evidence>
<comment type="similarity">
    <text evidence="3 7">Belongs to the NAD(P)-dependent epimerase/dehydratase family. dTDP-glucose dehydratase subfamily.</text>
</comment>
<dbReference type="InterPro" id="IPR005888">
    <property type="entry name" value="dTDP_Gluc_deHydtase"/>
</dbReference>
<feature type="domain" description="NAD(P)-binding" evidence="8">
    <location>
        <begin position="3"/>
        <end position="323"/>
    </location>
</feature>
<dbReference type="NCBIfam" id="TIGR01181">
    <property type="entry name" value="dTDP_gluc_dehyt"/>
    <property type="match status" value="1"/>
</dbReference>
<keyword evidence="10" id="KW-1185">Reference proteome</keyword>
<dbReference type="InterPro" id="IPR036291">
    <property type="entry name" value="NAD(P)-bd_dom_sf"/>
</dbReference>
<protein>
    <recommendedName>
        <fullName evidence="4 7">dTDP-glucose 4,6-dehydratase</fullName>
        <ecNumber evidence="4 7">4.2.1.46</ecNumber>
    </recommendedName>
</protein>
<evidence type="ECO:0000259" key="8">
    <source>
        <dbReference type="Pfam" id="PF16363"/>
    </source>
</evidence>
<dbReference type="EMBL" id="JBHSMF010000015">
    <property type="protein sequence ID" value="MFC5500522.1"/>
    <property type="molecule type" value="Genomic_DNA"/>
</dbReference>
<evidence type="ECO:0000256" key="7">
    <source>
        <dbReference type="RuleBase" id="RU004473"/>
    </source>
</evidence>
<evidence type="ECO:0000256" key="6">
    <source>
        <dbReference type="ARBA" id="ARBA00023239"/>
    </source>
</evidence>
<evidence type="ECO:0000256" key="4">
    <source>
        <dbReference type="ARBA" id="ARBA00011990"/>
    </source>
</evidence>
<dbReference type="Pfam" id="PF16363">
    <property type="entry name" value="GDP_Man_Dehyd"/>
    <property type="match status" value="1"/>
</dbReference>
<dbReference type="RefSeq" id="WP_376852769.1">
    <property type="nucleotide sequence ID" value="NZ_JBHSMF010000015.1"/>
</dbReference>
<proteinExistence type="inferred from homology"/>